<gene>
    <name evidence="1" type="ORF">LTT95_06105</name>
</gene>
<evidence type="ECO:0000313" key="2">
    <source>
        <dbReference type="Proteomes" id="UP001430360"/>
    </source>
</evidence>
<organism evidence="1 2">
    <name type="scientific">Luteimonas fraxinea</name>
    <dbReference type="NCBI Taxonomy" id="2901869"/>
    <lineage>
        <taxon>Bacteria</taxon>
        <taxon>Pseudomonadati</taxon>
        <taxon>Pseudomonadota</taxon>
        <taxon>Gammaproteobacteria</taxon>
        <taxon>Lysobacterales</taxon>
        <taxon>Lysobacteraceae</taxon>
        <taxon>Luteimonas</taxon>
    </lineage>
</organism>
<reference evidence="1" key="2">
    <citation type="journal article" date="2022" name="Syst. Appl. Microbiol.">
        <title>Physiological and genomic characterisation of Luteimonas fraxinea sp. nov., a bacterial species associated with trees tolerant to ash dieback.</title>
        <authorList>
            <person name="Ulrich K."/>
            <person name="Becker R."/>
            <person name="Behrendt U."/>
            <person name="Kube M."/>
            <person name="Schneck V."/>
            <person name="Ulrich A."/>
        </authorList>
    </citation>
    <scope>NUCLEOTIDE SEQUENCE</scope>
    <source>
        <strain evidence="1">A1P009</strain>
    </source>
</reference>
<protein>
    <submittedName>
        <fullName evidence="1">DUF4265 domain-containing protein</fullName>
    </submittedName>
</protein>
<sequence>MNINKDETKHLKIIFDIDDSENPDIEILWATPVGKNYEIDSIPFYVRSVACGDMVSAVPDEEGALRFSGLVSASGHSTIRLWFAKEEDVLKTRNELRVMGCPSELDLPRLVAVDVPPSVPYGEVRSYLDGKENAGVFEYEEACLGQEE</sequence>
<proteinExistence type="predicted"/>
<keyword evidence="2" id="KW-1185">Reference proteome</keyword>
<dbReference type="EMBL" id="JAJQKU010000002">
    <property type="protein sequence ID" value="MCD9096511.1"/>
    <property type="molecule type" value="Genomic_DNA"/>
</dbReference>
<dbReference type="RefSeq" id="WP_232135209.1">
    <property type="nucleotide sequence ID" value="NZ_JAJQKU010000002.1"/>
</dbReference>
<dbReference type="Pfam" id="PF14085">
    <property type="entry name" value="DUF4265"/>
    <property type="match status" value="1"/>
</dbReference>
<dbReference type="Proteomes" id="UP001430360">
    <property type="component" value="Unassembled WGS sequence"/>
</dbReference>
<comment type="caution">
    <text evidence="1">The sequence shown here is derived from an EMBL/GenBank/DDBJ whole genome shotgun (WGS) entry which is preliminary data.</text>
</comment>
<dbReference type="InterPro" id="IPR025361">
    <property type="entry name" value="DUF4265"/>
</dbReference>
<evidence type="ECO:0000313" key="1">
    <source>
        <dbReference type="EMBL" id="MCD9096511.1"/>
    </source>
</evidence>
<name>A0ABS8UCQ8_9GAMM</name>
<accession>A0ABS8UCQ8</accession>
<reference evidence="1" key="1">
    <citation type="submission" date="2021-12" db="EMBL/GenBank/DDBJ databases">
        <authorList>
            <person name="Ulrich A."/>
        </authorList>
    </citation>
    <scope>NUCLEOTIDE SEQUENCE</scope>
    <source>
        <strain evidence="1">A1P009</strain>
    </source>
</reference>